<evidence type="ECO:0000313" key="2">
    <source>
        <dbReference type="EMBL" id="GIO41554.1"/>
    </source>
</evidence>
<feature type="transmembrane region" description="Helical" evidence="1">
    <location>
        <begin position="12"/>
        <end position="30"/>
    </location>
</feature>
<dbReference type="EMBL" id="BORS01000004">
    <property type="protein sequence ID" value="GIO41554.1"/>
    <property type="molecule type" value="Genomic_DNA"/>
</dbReference>
<name>A0A919XYY6_9BACL</name>
<accession>A0A919XYY6</accession>
<dbReference type="Proteomes" id="UP000678895">
    <property type="component" value="Unassembled WGS sequence"/>
</dbReference>
<evidence type="ECO:0000313" key="3">
    <source>
        <dbReference type="Proteomes" id="UP000678895"/>
    </source>
</evidence>
<keyword evidence="1" id="KW-0812">Transmembrane</keyword>
<evidence type="ECO:0000256" key="1">
    <source>
        <dbReference type="SAM" id="Phobius"/>
    </source>
</evidence>
<dbReference type="RefSeq" id="WP_301625830.1">
    <property type="nucleotide sequence ID" value="NZ_BORS01000004.1"/>
</dbReference>
<keyword evidence="1" id="KW-0472">Membrane</keyword>
<feature type="transmembrane region" description="Helical" evidence="1">
    <location>
        <begin position="85"/>
        <end position="106"/>
    </location>
</feature>
<comment type="caution">
    <text evidence="2">The sequence shown here is derived from an EMBL/GenBank/DDBJ whole genome shotgun (WGS) entry which is preliminary data.</text>
</comment>
<organism evidence="2 3">
    <name type="scientific">Paenibacillus apis</name>
    <dbReference type="NCBI Taxonomy" id="1792174"/>
    <lineage>
        <taxon>Bacteria</taxon>
        <taxon>Bacillati</taxon>
        <taxon>Bacillota</taxon>
        <taxon>Bacilli</taxon>
        <taxon>Bacillales</taxon>
        <taxon>Paenibacillaceae</taxon>
        <taxon>Paenibacillus</taxon>
    </lineage>
</organism>
<reference evidence="2" key="1">
    <citation type="submission" date="2021-03" db="EMBL/GenBank/DDBJ databases">
        <title>Antimicrobial resistance genes in bacteria isolated from Japanese honey, and their potential for conferring macrolide and lincosamide resistance in the American foulbrood pathogen Paenibacillus larvae.</title>
        <authorList>
            <person name="Okamoto M."/>
            <person name="Kumagai M."/>
            <person name="Kanamori H."/>
            <person name="Takamatsu D."/>
        </authorList>
    </citation>
    <scope>NUCLEOTIDE SEQUENCE</scope>
    <source>
        <strain evidence="2">J41TS4</strain>
    </source>
</reference>
<gene>
    <name evidence="2" type="ORF">J41TS4_13120</name>
</gene>
<protein>
    <submittedName>
        <fullName evidence="2">Uncharacterized protein</fullName>
    </submittedName>
</protein>
<keyword evidence="3" id="KW-1185">Reference proteome</keyword>
<proteinExistence type="predicted"/>
<sequence length="110" mass="12911">MEILKSIWEWTIAPVPLIVALSFYFIPIYWRRYKSNIYTPIYFSIYPLAKLNVPLAAYLGESFIDDYIDDDVAEREKKIIKVKSIFSSVIFVIVIPLLLALVWSFILTEE</sequence>
<keyword evidence="1" id="KW-1133">Transmembrane helix</keyword>
<dbReference type="AlphaFoldDB" id="A0A919XYY6"/>